<evidence type="ECO:0000313" key="9">
    <source>
        <dbReference type="EMBL" id="KAB1648924.1"/>
    </source>
</evidence>
<dbReference type="PANTHER" id="PTHR43394:SF1">
    <property type="entry name" value="ATP-BINDING CASSETTE SUB-FAMILY B MEMBER 10, MITOCHONDRIAL"/>
    <property type="match status" value="1"/>
</dbReference>
<dbReference type="AlphaFoldDB" id="A0A6H9WRJ4"/>
<reference evidence="9 10" key="1">
    <citation type="submission" date="2019-09" db="EMBL/GenBank/DDBJ databases">
        <title>Phylogeny of genus Pseudoclavibacter and closely related genus.</title>
        <authorList>
            <person name="Li Y."/>
        </authorList>
    </citation>
    <scope>NUCLEOTIDE SEQUENCE [LARGE SCALE GENOMIC DNA]</scope>
    <source>
        <strain evidence="9 10">EGI 60007</strain>
    </source>
</reference>
<evidence type="ECO:0000256" key="4">
    <source>
        <dbReference type="ARBA" id="ARBA00023136"/>
    </source>
</evidence>
<keyword evidence="10" id="KW-1185">Reference proteome</keyword>
<dbReference type="Proteomes" id="UP000431744">
    <property type="component" value="Unassembled WGS sequence"/>
</dbReference>
<dbReference type="Gene3D" id="1.20.1560.10">
    <property type="entry name" value="ABC transporter type 1, transmembrane domain"/>
    <property type="match status" value="1"/>
</dbReference>
<evidence type="ECO:0000256" key="1">
    <source>
        <dbReference type="ARBA" id="ARBA00004651"/>
    </source>
</evidence>
<feature type="transmembrane region" description="Helical" evidence="6">
    <location>
        <begin position="126"/>
        <end position="144"/>
    </location>
</feature>
<dbReference type="PROSITE" id="PS00211">
    <property type="entry name" value="ABC_TRANSPORTER_1"/>
    <property type="match status" value="1"/>
</dbReference>
<dbReference type="GO" id="GO:0016887">
    <property type="term" value="F:ATP hydrolysis activity"/>
    <property type="evidence" value="ECO:0007669"/>
    <property type="project" value="InterPro"/>
</dbReference>
<feature type="transmembrane region" description="Helical" evidence="6">
    <location>
        <begin position="319"/>
        <end position="340"/>
    </location>
</feature>
<dbReference type="Pfam" id="PF00664">
    <property type="entry name" value="ABC_membrane"/>
    <property type="match status" value="1"/>
</dbReference>
<dbReference type="InterPro" id="IPR027417">
    <property type="entry name" value="P-loop_NTPase"/>
</dbReference>
<feature type="transmembrane region" description="Helical" evidence="6">
    <location>
        <begin position="203"/>
        <end position="225"/>
    </location>
</feature>
<accession>A0A6H9WRJ4</accession>
<dbReference type="Pfam" id="PF00005">
    <property type="entry name" value="ABC_tran"/>
    <property type="match status" value="1"/>
</dbReference>
<dbReference type="PROSITE" id="PS50893">
    <property type="entry name" value="ABC_TRANSPORTER_2"/>
    <property type="match status" value="1"/>
</dbReference>
<dbReference type="GO" id="GO:0005524">
    <property type="term" value="F:ATP binding"/>
    <property type="evidence" value="ECO:0007669"/>
    <property type="project" value="UniProtKB-KW"/>
</dbReference>
<keyword evidence="9" id="KW-0067">ATP-binding</keyword>
<evidence type="ECO:0000313" key="10">
    <source>
        <dbReference type="Proteomes" id="UP000431744"/>
    </source>
</evidence>
<dbReference type="EMBL" id="WBJY01000001">
    <property type="protein sequence ID" value="KAB1648924.1"/>
    <property type="molecule type" value="Genomic_DNA"/>
</dbReference>
<dbReference type="InterPro" id="IPR017871">
    <property type="entry name" value="ABC_transporter-like_CS"/>
</dbReference>
<gene>
    <name evidence="9" type="ORF">F8O04_01065</name>
</gene>
<evidence type="ECO:0000259" key="8">
    <source>
        <dbReference type="PROSITE" id="PS50929"/>
    </source>
</evidence>
<feature type="region of interest" description="Disordered" evidence="5">
    <location>
        <begin position="1"/>
        <end position="38"/>
    </location>
</feature>
<keyword evidence="3 6" id="KW-1133">Transmembrane helix</keyword>
<evidence type="ECO:0000259" key="7">
    <source>
        <dbReference type="PROSITE" id="PS50893"/>
    </source>
</evidence>
<comment type="subcellular location">
    <subcellularLocation>
        <location evidence="1">Cell membrane</location>
        <topology evidence="1">Multi-pass membrane protein</topology>
    </subcellularLocation>
</comment>
<feature type="domain" description="ABC transmembrane type-1" evidence="8">
    <location>
        <begin position="86"/>
        <end position="373"/>
    </location>
</feature>
<comment type="caution">
    <text evidence="9">The sequence shown here is derived from an EMBL/GenBank/DDBJ whole genome shotgun (WGS) entry which is preliminary data.</text>
</comment>
<feature type="transmembrane region" description="Helical" evidence="6">
    <location>
        <begin position="231"/>
        <end position="250"/>
    </location>
</feature>
<dbReference type="SUPFAM" id="SSF90123">
    <property type="entry name" value="ABC transporter transmembrane region"/>
    <property type="match status" value="1"/>
</dbReference>
<feature type="domain" description="ABC transporter" evidence="7">
    <location>
        <begin position="434"/>
        <end position="642"/>
    </location>
</feature>
<dbReference type="SUPFAM" id="SSF52540">
    <property type="entry name" value="P-loop containing nucleoside triphosphate hydrolases"/>
    <property type="match status" value="1"/>
</dbReference>
<feature type="compositionally biased region" description="Low complexity" evidence="5">
    <location>
        <begin position="18"/>
        <end position="38"/>
    </location>
</feature>
<dbReference type="InterPro" id="IPR036640">
    <property type="entry name" value="ABC1_TM_sf"/>
</dbReference>
<dbReference type="InterPro" id="IPR011527">
    <property type="entry name" value="ABC1_TM_dom"/>
</dbReference>
<dbReference type="RefSeq" id="WP_158027478.1">
    <property type="nucleotide sequence ID" value="NZ_BMHG01000001.1"/>
</dbReference>
<dbReference type="OrthoDB" id="4966664at2"/>
<evidence type="ECO:0000256" key="5">
    <source>
        <dbReference type="SAM" id="MobiDB-lite"/>
    </source>
</evidence>
<dbReference type="InterPro" id="IPR003439">
    <property type="entry name" value="ABC_transporter-like_ATP-bd"/>
</dbReference>
<evidence type="ECO:0000256" key="3">
    <source>
        <dbReference type="ARBA" id="ARBA00022989"/>
    </source>
</evidence>
<evidence type="ECO:0000256" key="2">
    <source>
        <dbReference type="ARBA" id="ARBA00022692"/>
    </source>
</evidence>
<sequence length="644" mass="67186">MRAKRGLIDVRPTPPNAGPGRTGTTRARSSTSTSPTTGTDVITARRWGLFEAPADPPAGRRLRLDPTWSPARMSREIIRREWRLVLAGSLLLVSYNVAMMLVPVVVGSVVDTVVQPLAEGIPVSDLLPLLAWWCAAVLGLYLVINFGYRFGGRLGWLAVQRSQFEVAQRVLERVLDERGIAGPPRASGGLLSVATGDAHRACLVLYVTIYPPGQAIGLLVAVGALFTVHPWLGIGAIVGLPVAILVMHALTQPLRKRSQAERAKLADAAASAADLVAGYRVLRGLHAHDVAAGRYRDVSRRALDSTVAARSAKAWFDGVGTGVSQLFAVAVVIAAAVLAFNAEIGAGGLATVAGVAVAMVQPLNLLVNSLASYWAIAQASTRRVLDLIGTAPNPASLGDREVPAPSTGIAALEFRGFPVADGARLDARIEQGSFVVLDLPHASHGRLAEVLAARASASARMSGSDGVAGPAGGPAPAFDDAVRVFGMPVGALQPAALRERILVVPHAPGILSGTVLDNVRATGDEPRREDAAREALRVASLEPAELPDRYDTGVGDDGWELSGGQRQRIALARAVAAAPDVLVLVEPTTSVDAVTEQRIAARLADQRVGRTTLVVTSSPAFHAVADRVLTAGSARTPTGVGSDG</sequence>
<dbReference type="InterPro" id="IPR039421">
    <property type="entry name" value="Type_1_exporter"/>
</dbReference>
<name>A0A6H9WRJ4_9MICO</name>
<keyword evidence="9" id="KW-0547">Nucleotide-binding</keyword>
<keyword evidence="2 6" id="KW-0812">Transmembrane</keyword>
<dbReference type="PROSITE" id="PS50929">
    <property type="entry name" value="ABC_TM1F"/>
    <property type="match status" value="1"/>
</dbReference>
<protein>
    <submittedName>
        <fullName evidence="9">ABC transporter ATP-binding protein</fullName>
    </submittedName>
</protein>
<feature type="transmembrane region" description="Helical" evidence="6">
    <location>
        <begin position="82"/>
        <end position="106"/>
    </location>
</feature>
<feature type="transmembrane region" description="Helical" evidence="6">
    <location>
        <begin position="352"/>
        <end position="376"/>
    </location>
</feature>
<evidence type="ECO:0000256" key="6">
    <source>
        <dbReference type="SAM" id="Phobius"/>
    </source>
</evidence>
<dbReference type="Gene3D" id="3.40.50.300">
    <property type="entry name" value="P-loop containing nucleotide triphosphate hydrolases"/>
    <property type="match status" value="1"/>
</dbReference>
<keyword evidence="4 6" id="KW-0472">Membrane</keyword>
<organism evidence="9 10">
    <name type="scientific">Pseudoclavibacter endophyticus</name>
    <dbReference type="NCBI Taxonomy" id="1778590"/>
    <lineage>
        <taxon>Bacteria</taxon>
        <taxon>Bacillati</taxon>
        <taxon>Actinomycetota</taxon>
        <taxon>Actinomycetes</taxon>
        <taxon>Micrococcales</taxon>
        <taxon>Microbacteriaceae</taxon>
        <taxon>Pseudoclavibacter</taxon>
    </lineage>
</organism>
<dbReference type="GO" id="GO:0005886">
    <property type="term" value="C:plasma membrane"/>
    <property type="evidence" value="ECO:0007669"/>
    <property type="project" value="UniProtKB-SubCell"/>
</dbReference>
<proteinExistence type="predicted"/>
<dbReference type="PANTHER" id="PTHR43394">
    <property type="entry name" value="ATP-DEPENDENT PERMEASE MDL1, MITOCHONDRIAL"/>
    <property type="match status" value="1"/>
</dbReference>
<dbReference type="GO" id="GO:0015421">
    <property type="term" value="F:ABC-type oligopeptide transporter activity"/>
    <property type="evidence" value="ECO:0007669"/>
    <property type="project" value="TreeGrafter"/>
</dbReference>